<keyword evidence="1" id="KW-0813">Transport</keyword>
<dbReference type="GO" id="GO:0009055">
    <property type="term" value="F:electron transfer activity"/>
    <property type="evidence" value="ECO:0007669"/>
    <property type="project" value="InterPro"/>
</dbReference>
<dbReference type="STRING" id="993689.GCA_002077135_03376"/>
<evidence type="ECO:0008006" key="11">
    <source>
        <dbReference type="Google" id="ProtNLM"/>
    </source>
</evidence>
<evidence type="ECO:0000256" key="5">
    <source>
        <dbReference type="ARBA" id="ARBA00023004"/>
    </source>
</evidence>
<dbReference type="SUPFAM" id="SSF47175">
    <property type="entry name" value="Cytochromes"/>
    <property type="match status" value="1"/>
</dbReference>
<protein>
    <recommendedName>
        <fullName evidence="11">Cytochrome C</fullName>
    </recommendedName>
</protein>
<dbReference type="GO" id="GO:0020037">
    <property type="term" value="F:heme binding"/>
    <property type="evidence" value="ECO:0007669"/>
    <property type="project" value="InterPro"/>
</dbReference>
<feature type="binding site" description="axial binding residue" evidence="6">
    <location>
        <position position="144"/>
    </location>
    <ligand>
        <name>heme c</name>
        <dbReference type="ChEBI" id="CHEBI:61717"/>
    </ligand>
    <ligandPart>
        <name>Fe</name>
        <dbReference type="ChEBI" id="CHEBI:18248"/>
    </ligandPart>
</feature>
<evidence type="ECO:0000256" key="7">
    <source>
        <dbReference type="PIRSR" id="PIRSR000027-2"/>
    </source>
</evidence>
<dbReference type="AlphaFoldDB" id="A0A4S3KL44"/>
<dbReference type="Proteomes" id="UP000307749">
    <property type="component" value="Unassembled WGS sequence"/>
</dbReference>
<evidence type="ECO:0000256" key="8">
    <source>
        <dbReference type="SAM" id="SignalP"/>
    </source>
</evidence>
<accession>A0A4S3KL44</accession>
<dbReference type="PRINTS" id="PR00608">
    <property type="entry name" value="CYTCHROMECII"/>
</dbReference>
<evidence type="ECO:0000313" key="9">
    <source>
        <dbReference type="EMBL" id="THD09088.1"/>
    </source>
</evidence>
<dbReference type="InterPro" id="IPR010980">
    <property type="entry name" value="Cyt_c/b562"/>
</dbReference>
<comment type="PTM">
    <text evidence="7">Binds 1 heme group per subunit.</text>
</comment>
<evidence type="ECO:0000313" key="10">
    <source>
        <dbReference type="Proteomes" id="UP000307749"/>
    </source>
</evidence>
<comment type="caution">
    <text evidence="9">The sequence shown here is derived from an EMBL/GenBank/DDBJ whole genome shotgun (WGS) entry which is preliminary data.</text>
</comment>
<keyword evidence="4" id="KW-0249">Electron transport</keyword>
<evidence type="ECO:0000256" key="2">
    <source>
        <dbReference type="ARBA" id="ARBA00022617"/>
    </source>
</evidence>
<dbReference type="GO" id="GO:0005506">
    <property type="term" value="F:iron ion binding"/>
    <property type="evidence" value="ECO:0007669"/>
    <property type="project" value="InterPro"/>
</dbReference>
<dbReference type="RefSeq" id="WP_081129799.1">
    <property type="nucleotide sequence ID" value="NZ_LDOS01000002.1"/>
</dbReference>
<evidence type="ECO:0000256" key="3">
    <source>
        <dbReference type="ARBA" id="ARBA00022723"/>
    </source>
</evidence>
<keyword evidence="8" id="KW-0732">Signal</keyword>
<dbReference type="PROSITE" id="PS51009">
    <property type="entry name" value="CYTCII"/>
    <property type="match status" value="1"/>
</dbReference>
<keyword evidence="3 6" id="KW-0479">Metal-binding</keyword>
<keyword evidence="5 6" id="KW-0408">Iron</keyword>
<dbReference type="OrthoDB" id="5520910at2"/>
<gene>
    <name evidence="9" type="ORF">B1806_11935</name>
</gene>
<feature type="binding site" description="covalent" evidence="7">
    <location>
        <position position="140"/>
    </location>
    <ligand>
        <name>heme c</name>
        <dbReference type="ChEBI" id="CHEBI:61717"/>
    </ligand>
</feature>
<feature type="binding site" description="covalent" evidence="7">
    <location>
        <position position="143"/>
    </location>
    <ligand>
        <name>heme c</name>
        <dbReference type="ChEBI" id="CHEBI:61717"/>
    </ligand>
</feature>
<dbReference type="EMBL" id="MWQO01000042">
    <property type="protein sequence ID" value="THD09088.1"/>
    <property type="molecule type" value="Genomic_DNA"/>
</dbReference>
<name>A0A4S3KL44_9GAMM</name>
<dbReference type="GO" id="GO:0022900">
    <property type="term" value="P:electron transport chain"/>
    <property type="evidence" value="ECO:0007669"/>
    <property type="project" value="InterPro"/>
</dbReference>
<feature type="chain" id="PRO_5020795581" description="Cytochrome C" evidence="8">
    <location>
        <begin position="21"/>
        <end position="150"/>
    </location>
</feature>
<evidence type="ECO:0000256" key="6">
    <source>
        <dbReference type="PIRSR" id="PIRSR000027-1"/>
    </source>
</evidence>
<dbReference type="InterPro" id="IPR015984">
    <property type="entry name" value="Cyt_c_prime_subgr"/>
</dbReference>
<feature type="signal peptide" evidence="8">
    <location>
        <begin position="1"/>
        <end position="20"/>
    </location>
</feature>
<sequence>MRTFVLLVITVLGASLGSTASAVAVKPETAVNYRQGIYHAILWNFAPMAQMVQGRQPWNQATFAQGAARIAFYSQQLLEGFPPGSLTARSEAKPAIWQHWTEFSTKMRNFENASATLAMVAKSGDEAASKVAFGKTAQTCKSCHDAFRKE</sequence>
<dbReference type="PIRSF" id="PIRSF000027">
    <property type="entry name" value="Cytc_c_prime"/>
    <property type="match status" value="1"/>
</dbReference>
<evidence type="ECO:0000256" key="4">
    <source>
        <dbReference type="ARBA" id="ARBA00022982"/>
    </source>
</evidence>
<organism evidence="9 10">
    <name type="scientific">Metallibacterium scheffleri</name>
    <dbReference type="NCBI Taxonomy" id="993689"/>
    <lineage>
        <taxon>Bacteria</taxon>
        <taxon>Pseudomonadati</taxon>
        <taxon>Pseudomonadota</taxon>
        <taxon>Gammaproteobacteria</taxon>
        <taxon>Lysobacterales</taxon>
        <taxon>Rhodanobacteraceae</taxon>
        <taxon>Metallibacterium</taxon>
    </lineage>
</organism>
<dbReference type="Pfam" id="PF01322">
    <property type="entry name" value="Cytochrom_C_2"/>
    <property type="match status" value="1"/>
</dbReference>
<dbReference type="Gene3D" id="1.20.120.10">
    <property type="entry name" value="Cytochrome c/b562"/>
    <property type="match status" value="1"/>
</dbReference>
<dbReference type="InterPro" id="IPR002321">
    <property type="entry name" value="Cyt_c_II"/>
</dbReference>
<proteinExistence type="predicted"/>
<keyword evidence="10" id="KW-1185">Reference proteome</keyword>
<reference evidence="9 10" key="1">
    <citation type="submission" date="2017-02" db="EMBL/GenBank/DDBJ databases">
        <title>Whole genome sequencing of Metallibacterium scheffleri DSM 24874 (T).</title>
        <authorList>
            <person name="Kumar S."/>
            <person name="Patil P."/>
            <person name="Patil P.B."/>
        </authorList>
    </citation>
    <scope>NUCLEOTIDE SEQUENCE [LARGE SCALE GENOMIC DNA]</scope>
    <source>
        <strain evidence="9 10">DSM 24874</strain>
    </source>
</reference>
<dbReference type="GO" id="GO:0042597">
    <property type="term" value="C:periplasmic space"/>
    <property type="evidence" value="ECO:0007669"/>
    <property type="project" value="InterPro"/>
</dbReference>
<dbReference type="InterPro" id="IPR012127">
    <property type="entry name" value="Cyt_c_prime"/>
</dbReference>
<evidence type="ECO:0000256" key="1">
    <source>
        <dbReference type="ARBA" id="ARBA00022448"/>
    </source>
</evidence>
<keyword evidence="2 7" id="KW-0349">Heme</keyword>